<dbReference type="Pfam" id="PF05899">
    <property type="entry name" value="Cupin_3"/>
    <property type="match status" value="1"/>
</dbReference>
<accession>A0A370DTV8</accession>
<dbReference type="Gene3D" id="2.60.120.10">
    <property type="entry name" value="Jelly Rolls"/>
    <property type="match status" value="1"/>
</dbReference>
<protein>
    <submittedName>
        <fullName evidence="2">Cupin</fullName>
    </submittedName>
</protein>
<keyword evidence="3" id="KW-1185">Reference proteome</keyword>
<dbReference type="Proteomes" id="UP000254771">
    <property type="component" value="Unassembled WGS sequence"/>
</dbReference>
<comment type="caution">
    <text evidence="2">The sequence shown here is derived from an EMBL/GenBank/DDBJ whole genome shotgun (WGS) entry which is preliminary data.</text>
</comment>
<dbReference type="PANTHER" id="PTHR33271">
    <property type="entry name" value="OS04G0445200 PROTEIN"/>
    <property type="match status" value="1"/>
</dbReference>
<sequence>MTQHAIHYEHRPSAMKLEITGVFDWPTWEKEVSTFEWSYDKSETCYFLRGKVIVTPEGGEPQEFGRGDLVTFPAGMKCTWQILKDVEKHYSFG</sequence>
<evidence type="ECO:0000313" key="2">
    <source>
        <dbReference type="EMBL" id="RDH88631.1"/>
    </source>
</evidence>
<gene>
    <name evidence="2" type="ORF">DIZ78_01490</name>
</gene>
<evidence type="ECO:0000259" key="1">
    <source>
        <dbReference type="Pfam" id="PF05899"/>
    </source>
</evidence>
<dbReference type="InterPro" id="IPR008579">
    <property type="entry name" value="UGlyAH_Cupin_dom"/>
</dbReference>
<evidence type="ECO:0000313" key="3">
    <source>
        <dbReference type="Proteomes" id="UP000254771"/>
    </source>
</evidence>
<name>A0A370DTV8_9GAMM</name>
<proteinExistence type="predicted"/>
<feature type="domain" description="(S)-ureidoglycine aminohydrolase cupin" evidence="1">
    <location>
        <begin position="20"/>
        <end position="90"/>
    </location>
</feature>
<dbReference type="EMBL" id="QFXE01000001">
    <property type="protein sequence ID" value="RDH88631.1"/>
    <property type="molecule type" value="Genomic_DNA"/>
</dbReference>
<dbReference type="InterPro" id="IPR014710">
    <property type="entry name" value="RmlC-like_jellyroll"/>
</dbReference>
<dbReference type="InterPro" id="IPR011051">
    <property type="entry name" value="RmlC_Cupin_sf"/>
</dbReference>
<dbReference type="PANTHER" id="PTHR33271:SF22">
    <property type="entry name" value="OS04G0445200 PROTEIN"/>
    <property type="match status" value="1"/>
</dbReference>
<dbReference type="SUPFAM" id="SSF51182">
    <property type="entry name" value="RmlC-like cupins"/>
    <property type="match status" value="1"/>
</dbReference>
<dbReference type="CDD" id="cd02227">
    <property type="entry name" value="cupin_TM1112-like"/>
    <property type="match status" value="1"/>
</dbReference>
<organism evidence="2 3">
    <name type="scientific">endosymbiont of Escarpia spicata</name>
    <dbReference type="NCBI Taxonomy" id="2200908"/>
    <lineage>
        <taxon>Bacteria</taxon>
        <taxon>Pseudomonadati</taxon>
        <taxon>Pseudomonadota</taxon>
        <taxon>Gammaproteobacteria</taxon>
        <taxon>sulfur-oxidizing symbionts</taxon>
    </lineage>
</organism>
<reference evidence="2 3" key="1">
    <citation type="journal article" date="2018" name="ISME J.">
        <title>Endosymbiont genomes yield clues of tubeworm success.</title>
        <authorList>
            <person name="Li Y."/>
            <person name="Liles M.R."/>
            <person name="Halanych K.M."/>
        </authorList>
    </citation>
    <scope>NUCLEOTIDE SEQUENCE [LARGE SCALE GENOMIC DNA]</scope>
    <source>
        <strain evidence="2">A1462</strain>
    </source>
</reference>
<dbReference type="AlphaFoldDB" id="A0A370DTV8"/>